<accession>A0AA39GD16</accession>
<feature type="region of interest" description="Disordered" evidence="2">
    <location>
        <begin position="1"/>
        <end position="78"/>
    </location>
</feature>
<protein>
    <submittedName>
        <fullName evidence="3">Uncharacterized protein</fullName>
    </submittedName>
</protein>
<dbReference type="PANTHER" id="PTHR37540:SF9">
    <property type="entry name" value="ZN(2)-C6 FUNGAL-TYPE DOMAIN-CONTAINING PROTEIN"/>
    <property type="match status" value="1"/>
</dbReference>
<reference evidence="3" key="1">
    <citation type="submission" date="2022-10" db="EMBL/GenBank/DDBJ databases">
        <title>Determination and structural analysis of whole genome sequence of Sarocladium strictum F4-1.</title>
        <authorList>
            <person name="Hu L."/>
            <person name="Jiang Y."/>
        </authorList>
    </citation>
    <scope>NUCLEOTIDE SEQUENCE</scope>
    <source>
        <strain evidence="3">F4-1</strain>
    </source>
</reference>
<gene>
    <name evidence="3" type="ORF">NLU13_7558</name>
</gene>
<dbReference type="Proteomes" id="UP001175261">
    <property type="component" value="Unassembled WGS sequence"/>
</dbReference>
<evidence type="ECO:0000256" key="1">
    <source>
        <dbReference type="ARBA" id="ARBA00023242"/>
    </source>
</evidence>
<comment type="caution">
    <text evidence="3">The sequence shown here is derived from an EMBL/GenBank/DDBJ whole genome shotgun (WGS) entry which is preliminary data.</text>
</comment>
<evidence type="ECO:0000256" key="2">
    <source>
        <dbReference type="SAM" id="MobiDB-lite"/>
    </source>
</evidence>
<feature type="compositionally biased region" description="Basic residues" evidence="2">
    <location>
        <begin position="30"/>
        <end position="39"/>
    </location>
</feature>
<dbReference type="PANTHER" id="PTHR37540">
    <property type="entry name" value="TRANSCRIPTION FACTOR (ACR-2), PUTATIVE-RELATED-RELATED"/>
    <property type="match status" value="1"/>
</dbReference>
<keyword evidence="1" id="KW-0539">Nucleus</keyword>
<evidence type="ECO:0000313" key="4">
    <source>
        <dbReference type="Proteomes" id="UP001175261"/>
    </source>
</evidence>
<proteinExistence type="predicted"/>
<feature type="compositionally biased region" description="Basic and acidic residues" evidence="2">
    <location>
        <begin position="58"/>
        <end position="73"/>
    </location>
</feature>
<dbReference type="Pfam" id="PF11951">
    <property type="entry name" value="Fungal_trans_2"/>
    <property type="match status" value="1"/>
</dbReference>
<dbReference type="AlphaFoldDB" id="A0AA39GD16"/>
<dbReference type="EMBL" id="JAPDFR010000007">
    <property type="protein sequence ID" value="KAK0385080.1"/>
    <property type="molecule type" value="Genomic_DNA"/>
</dbReference>
<dbReference type="InterPro" id="IPR021858">
    <property type="entry name" value="Fun_TF"/>
</dbReference>
<organism evidence="3 4">
    <name type="scientific">Sarocladium strictum</name>
    <name type="common">Black bundle disease fungus</name>
    <name type="synonym">Acremonium strictum</name>
    <dbReference type="NCBI Taxonomy" id="5046"/>
    <lineage>
        <taxon>Eukaryota</taxon>
        <taxon>Fungi</taxon>
        <taxon>Dikarya</taxon>
        <taxon>Ascomycota</taxon>
        <taxon>Pezizomycotina</taxon>
        <taxon>Sordariomycetes</taxon>
        <taxon>Hypocreomycetidae</taxon>
        <taxon>Hypocreales</taxon>
        <taxon>Sarocladiaceae</taxon>
        <taxon>Sarocladium</taxon>
    </lineage>
</organism>
<name>A0AA39GD16_SARSR</name>
<evidence type="ECO:0000313" key="3">
    <source>
        <dbReference type="EMBL" id="KAK0385080.1"/>
    </source>
</evidence>
<keyword evidence="4" id="KW-1185">Reference proteome</keyword>
<sequence length="489" mass="54687">MGFEFIDSNGPVDPASRQRIRRQAALGKNLGRKLNRPSRKQAASRPQAVAPTQASTVGHEEAQQGSRPDEEQVVRLPRPDYQLGNTLTQLRFRKIGPDGLVMNAISFILQAARSQDHGIGKAVHTGKVPVFSRFMFHDEAYFHSTIALSLRALSTRPEAGGLPSMLAIQHMARALQLINSHFATTESISDFNIAVVVVMTQYTRMSGHMDECRIHLDGLERMVQLKGGINAIRPEIAEKIFRTDLGCAYHLSAPPRFSMDEVEQFSMATVGPGGILSKAQRDITLGYVRPDLIQALSSTHLNIFLDATRLTHVLDDAHKGKREWLTISTLHQATLYIGYQIVGAPQGTPNENSDVDLLARLGLVTFCLSFFRSFDSKIIQSSPLGTAIYRIIHSVRPRGRWSEELILWTIFIGHIVQIFDDDLWPVMMQRARLCMGNLELTSWQDALRTLDNYPWSDALHGDTGKILWDALMLLPASTMSRTQFVVPLR</sequence>